<dbReference type="Gene3D" id="3.60.20.10">
    <property type="entry name" value="Glutamine Phosphoribosylpyrophosphate, subunit 1, domain 1"/>
    <property type="match status" value="1"/>
</dbReference>
<dbReference type="AlphaFoldDB" id="A0AAV9Y3F7"/>
<evidence type="ECO:0000256" key="5">
    <source>
        <dbReference type="RuleBase" id="RU000551"/>
    </source>
</evidence>
<dbReference type="FunFam" id="3.60.20.10:FF:000016">
    <property type="entry name" value="Proteasome subunit alpha type-6"/>
    <property type="match status" value="1"/>
</dbReference>
<dbReference type="GO" id="GO:0005737">
    <property type="term" value="C:cytoplasm"/>
    <property type="evidence" value="ECO:0007669"/>
    <property type="project" value="UniProtKB-SubCell"/>
</dbReference>
<keyword evidence="2 4" id="KW-0647">Proteasome</keyword>
<dbReference type="GO" id="GO:0005634">
    <property type="term" value="C:nucleus"/>
    <property type="evidence" value="ECO:0007669"/>
    <property type="project" value="UniProtKB-SubCell"/>
</dbReference>
<keyword evidence="1 5" id="KW-0963">Cytoplasm</keyword>
<dbReference type="InterPro" id="IPR001353">
    <property type="entry name" value="Proteasome_sua/b"/>
</dbReference>
<feature type="domain" description="Proteasome alpha-type subunits" evidence="6">
    <location>
        <begin position="6"/>
        <end position="28"/>
    </location>
</feature>
<dbReference type="EMBL" id="JAWDEY010000002">
    <property type="protein sequence ID" value="KAK6590982.1"/>
    <property type="molecule type" value="Genomic_DNA"/>
</dbReference>
<dbReference type="InterPro" id="IPR023332">
    <property type="entry name" value="Proteasome_alpha-type"/>
</dbReference>
<evidence type="ECO:0000259" key="6">
    <source>
        <dbReference type="PROSITE" id="PS00388"/>
    </source>
</evidence>
<dbReference type="InterPro" id="IPR050115">
    <property type="entry name" value="Proteasome_alpha"/>
</dbReference>
<organism evidence="7 8">
    <name type="scientific">Cryptosporidium xiaoi</name>
    <dbReference type="NCBI Taxonomy" id="659607"/>
    <lineage>
        <taxon>Eukaryota</taxon>
        <taxon>Sar</taxon>
        <taxon>Alveolata</taxon>
        <taxon>Apicomplexa</taxon>
        <taxon>Conoidasida</taxon>
        <taxon>Coccidia</taxon>
        <taxon>Eucoccidiorida</taxon>
        <taxon>Eimeriorina</taxon>
        <taxon>Cryptosporidiidae</taxon>
        <taxon>Cryptosporidium</taxon>
    </lineage>
</organism>
<comment type="caution">
    <text evidence="7">The sequence shown here is derived from an EMBL/GenBank/DDBJ whole genome shotgun (WGS) entry which is preliminary data.</text>
</comment>
<comment type="similarity">
    <text evidence="4 5">Belongs to the peptidase T1A family.</text>
</comment>
<evidence type="ECO:0000256" key="4">
    <source>
        <dbReference type="PROSITE-ProRule" id="PRU00808"/>
    </source>
</evidence>
<gene>
    <name evidence="7" type="ORF">RS030_111751</name>
</gene>
<accession>A0AAV9Y3F7</accession>
<proteinExistence type="inferred from homology"/>
<dbReference type="PROSITE" id="PS00388">
    <property type="entry name" value="PROTEASOME_ALPHA_1"/>
    <property type="match status" value="1"/>
</dbReference>
<name>A0AAV9Y3F7_9CRYT</name>
<evidence type="ECO:0000313" key="7">
    <source>
        <dbReference type="EMBL" id="KAK6590982.1"/>
    </source>
</evidence>
<keyword evidence="3 5" id="KW-0539">Nucleus</keyword>
<dbReference type="InterPro" id="IPR029055">
    <property type="entry name" value="Ntn_hydrolases_N"/>
</dbReference>
<dbReference type="PROSITE" id="PS51475">
    <property type="entry name" value="PROTEASOME_ALPHA_2"/>
    <property type="match status" value="1"/>
</dbReference>
<dbReference type="GO" id="GO:0019773">
    <property type="term" value="C:proteasome core complex, alpha-subunit complex"/>
    <property type="evidence" value="ECO:0007669"/>
    <property type="project" value="UniProtKB-UniRule"/>
</dbReference>
<dbReference type="Proteomes" id="UP001311799">
    <property type="component" value="Unassembled WGS sequence"/>
</dbReference>
<evidence type="ECO:0000256" key="3">
    <source>
        <dbReference type="ARBA" id="ARBA00023242"/>
    </source>
</evidence>
<dbReference type="Pfam" id="PF10584">
    <property type="entry name" value="Proteasome_A_N"/>
    <property type="match status" value="1"/>
</dbReference>
<evidence type="ECO:0000313" key="8">
    <source>
        <dbReference type="Proteomes" id="UP001311799"/>
    </source>
</evidence>
<dbReference type="CDD" id="cd03749">
    <property type="entry name" value="proteasome_alpha_type_1"/>
    <property type="match status" value="1"/>
</dbReference>
<protein>
    <recommendedName>
        <fullName evidence="5">Proteasome subunit alpha type</fullName>
    </recommendedName>
</protein>
<dbReference type="Pfam" id="PF00227">
    <property type="entry name" value="Proteasome"/>
    <property type="match status" value="1"/>
</dbReference>
<dbReference type="SUPFAM" id="SSF56235">
    <property type="entry name" value="N-terminal nucleophile aminohydrolases (Ntn hydrolases)"/>
    <property type="match status" value="1"/>
</dbReference>
<evidence type="ECO:0000256" key="2">
    <source>
        <dbReference type="ARBA" id="ARBA00022942"/>
    </source>
</evidence>
<dbReference type="PANTHER" id="PTHR11599">
    <property type="entry name" value="PROTEASOME SUBUNIT ALPHA/BETA"/>
    <property type="match status" value="1"/>
</dbReference>
<evidence type="ECO:0000256" key="1">
    <source>
        <dbReference type="ARBA" id="ARBA00022490"/>
    </source>
</evidence>
<sequence length="259" mass="28907">MYRNQYDTDVVTWSPQGRVFQIEYAMEAVKQGTTVVGARNNDIVVLVCIKKSTSKLAGYQRKLYKIDDHIAAAVSGITADAKVVCSYLRSECLNHSFTFDAPIPMNILVNKLGLKSQLNTQEYGRRPFGVGMLLAGFDETGPHLFETCPSGNNVEYYSIAIGSRCQASKTYLEKHFEEFPQCDKNKLILHLLRALKVSLPSDQVMNQENVDIAIVGKECPYTELSEAEKLKYLQIIVQEQPPLIETAESQEGVASMNLG</sequence>
<keyword evidence="8" id="KW-1185">Reference proteome</keyword>
<dbReference type="InterPro" id="IPR000426">
    <property type="entry name" value="Proteasome_asu_N"/>
</dbReference>
<reference evidence="7 8" key="1">
    <citation type="submission" date="2023-10" db="EMBL/GenBank/DDBJ databases">
        <title>Comparative genomics analysis reveals potential genetic determinants of host preference in Cryptosporidium xiaoi.</title>
        <authorList>
            <person name="Xiao L."/>
            <person name="Li J."/>
        </authorList>
    </citation>
    <scope>NUCLEOTIDE SEQUENCE [LARGE SCALE GENOMIC DNA]</scope>
    <source>
        <strain evidence="7 8">52996</strain>
    </source>
</reference>
<dbReference type="GO" id="GO:0006511">
    <property type="term" value="P:ubiquitin-dependent protein catabolic process"/>
    <property type="evidence" value="ECO:0007669"/>
    <property type="project" value="InterPro"/>
</dbReference>
<dbReference type="SMART" id="SM00948">
    <property type="entry name" value="Proteasome_A_N"/>
    <property type="match status" value="1"/>
</dbReference>
<comment type="subcellular location">
    <subcellularLocation>
        <location evidence="5">Cytoplasm</location>
    </subcellularLocation>
    <subcellularLocation>
        <location evidence="5">Nucleus</location>
    </subcellularLocation>
</comment>
<dbReference type="InterPro" id="IPR035144">
    <property type="entry name" value="Proteasome_alpha1"/>
</dbReference>
<comment type="subunit">
    <text evidence="5">The 26S proteasome consists of a 20S proteasome core and two 19S regulatory subunits.</text>
</comment>